<dbReference type="EMBL" id="VCKY01000029">
    <property type="protein sequence ID" value="TMR22460.1"/>
    <property type="molecule type" value="Genomic_DNA"/>
</dbReference>
<evidence type="ECO:0000259" key="2">
    <source>
        <dbReference type="Pfam" id="PF03869"/>
    </source>
</evidence>
<feature type="region of interest" description="Disordered" evidence="1">
    <location>
        <begin position="60"/>
        <end position="90"/>
    </location>
</feature>
<dbReference type="InterPro" id="IPR010985">
    <property type="entry name" value="Ribbon_hlx_hlx"/>
</dbReference>
<organism evidence="3 4">
    <name type="scientific">Nonomuraea turkmeniaca</name>
    <dbReference type="NCBI Taxonomy" id="103838"/>
    <lineage>
        <taxon>Bacteria</taxon>
        <taxon>Bacillati</taxon>
        <taxon>Actinomycetota</taxon>
        <taxon>Actinomycetes</taxon>
        <taxon>Streptosporangiales</taxon>
        <taxon>Streptosporangiaceae</taxon>
        <taxon>Nonomuraea</taxon>
    </lineage>
</organism>
<dbReference type="GO" id="GO:0006355">
    <property type="term" value="P:regulation of DNA-templated transcription"/>
    <property type="evidence" value="ECO:0007669"/>
    <property type="project" value="InterPro"/>
</dbReference>
<dbReference type="Pfam" id="PF03869">
    <property type="entry name" value="Arc"/>
    <property type="match status" value="1"/>
</dbReference>
<evidence type="ECO:0000313" key="4">
    <source>
        <dbReference type="Proteomes" id="UP000309128"/>
    </source>
</evidence>
<evidence type="ECO:0000313" key="3">
    <source>
        <dbReference type="EMBL" id="TMR22460.1"/>
    </source>
</evidence>
<proteinExistence type="predicted"/>
<dbReference type="RefSeq" id="WP_138666116.1">
    <property type="nucleotide sequence ID" value="NZ_VCKY01000029.1"/>
</dbReference>
<gene>
    <name evidence="3" type="ORF">ETD86_11470</name>
</gene>
<dbReference type="Gene3D" id="1.10.1220.10">
    <property type="entry name" value="Met repressor-like"/>
    <property type="match status" value="1"/>
</dbReference>
<sequence>MSGSRRGPEPKLGVPLGKRSFPLRLPDDLRDLVEDRAKAHGMSMNEYLVRMAARFEGYDLTAPPPASTQETLPLAEDSPRQSLAENAVAA</sequence>
<comment type="caution">
    <text evidence="3">The sequence shown here is derived from an EMBL/GenBank/DDBJ whole genome shotgun (WGS) entry which is preliminary data.</text>
</comment>
<dbReference type="InterPro" id="IPR013321">
    <property type="entry name" value="Arc_rbn_hlx_hlx"/>
</dbReference>
<dbReference type="Proteomes" id="UP000309128">
    <property type="component" value="Unassembled WGS sequence"/>
</dbReference>
<dbReference type="GO" id="GO:0003677">
    <property type="term" value="F:DNA binding"/>
    <property type="evidence" value="ECO:0007669"/>
    <property type="project" value="UniProtKB-KW"/>
</dbReference>
<reference evidence="3 4" key="1">
    <citation type="submission" date="2019-05" db="EMBL/GenBank/DDBJ databases">
        <title>Draft genome sequence of Nonomuraea turkmeniaca DSM 43926.</title>
        <authorList>
            <person name="Saricaoglu S."/>
            <person name="Isik K."/>
        </authorList>
    </citation>
    <scope>NUCLEOTIDE SEQUENCE [LARGE SCALE GENOMIC DNA]</scope>
    <source>
        <strain evidence="3 4">DSM 43926</strain>
    </source>
</reference>
<dbReference type="InterPro" id="IPR005569">
    <property type="entry name" value="Arc_DNA-bd_dom"/>
</dbReference>
<dbReference type="OrthoDB" id="9961965at2"/>
<protein>
    <submittedName>
        <fullName evidence="3">Arc family DNA-binding protein</fullName>
    </submittedName>
</protein>
<keyword evidence="3" id="KW-0238">DNA-binding</keyword>
<keyword evidence="4" id="KW-1185">Reference proteome</keyword>
<dbReference type="AlphaFoldDB" id="A0A5S4G909"/>
<accession>A0A5S4G909</accession>
<dbReference type="SUPFAM" id="SSF47598">
    <property type="entry name" value="Ribbon-helix-helix"/>
    <property type="match status" value="1"/>
</dbReference>
<evidence type="ECO:0000256" key="1">
    <source>
        <dbReference type="SAM" id="MobiDB-lite"/>
    </source>
</evidence>
<feature type="domain" description="Arc-like DNA binding" evidence="2">
    <location>
        <begin position="21"/>
        <end position="46"/>
    </location>
</feature>
<name>A0A5S4G909_9ACTN</name>